<accession>A0ACC0W7X6</accession>
<reference evidence="1 2" key="1">
    <citation type="journal article" date="2022" name="bioRxiv">
        <title>The genome of the oomycete Peronosclerospora sorghi, a cosmopolitan pathogen of maize and sorghum, is inflated with dispersed pseudogenes.</title>
        <authorList>
            <person name="Fletcher K."/>
            <person name="Martin F."/>
            <person name="Isakeit T."/>
            <person name="Cavanaugh K."/>
            <person name="Magill C."/>
            <person name="Michelmore R."/>
        </authorList>
    </citation>
    <scope>NUCLEOTIDE SEQUENCE [LARGE SCALE GENOMIC DNA]</scope>
    <source>
        <strain evidence="1">P6</strain>
    </source>
</reference>
<evidence type="ECO:0000313" key="2">
    <source>
        <dbReference type="Proteomes" id="UP001163321"/>
    </source>
</evidence>
<dbReference type="EMBL" id="CM047583">
    <property type="protein sequence ID" value="KAI9913806.1"/>
    <property type="molecule type" value="Genomic_DNA"/>
</dbReference>
<keyword evidence="2" id="KW-1185">Reference proteome</keyword>
<comment type="caution">
    <text evidence="1">The sequence shown here is derived from an EMBL/GenBank/DDBJ whole genome shotgun (WGS) entry which is preliminary data.</text>
</comment>
<gene>
    <name evidence="1" type="ORF">PsorP6_005637</name>
</gene>
<sequence length="141" mass="15928">MLRLAQLLVNKIQGVVGDFASDFRPDGALLLEESVRAVVRNLTSDDRLLMVHRFDLPETEAELVSGTKKVFFLISSSSASIKRRYTSVKSPVDAVIQVLTALCFPSTRDVTKFSRWQMRFVQAWTKRSLCGIHVFDTYSQA</sequence>
<protein>
    <submittedName>
        <fullName evidence="1">Uncharacterized protein</fullName>
    </submittedName>
</protein>
<name>A0ACC0W7X6_9STRA</name>
<proteinExistence type="predicted"/>
<organism evidence="1 2">
    <name type="scientific">Peronosclerospora sorghi</name>
    <dbReference type="NCBI Taxonomy" id="230839"/>
    <lineage>
        <taxon>Eukaryota</taxon>
        <taxon>Sar</taxon>
        <taxon>Stramenopiles</taxon>
        <taxon>Oomycota</taxon>
        <taxon>Peronosporomycetes</taxon>
        <taxon>Peronosporales</taxon>
        <taxon>Peronosporaceae</taxon>
        <taxon>Peronosclerospora</taxon>
    </lineage>
</organism>
<dbReference type="Proteomes" id="UP001163321">
    <property type="component" value="Chromosome 4"/>
</dbReference>
<evidence type="ECO:0000313" key="1">
    <source>
        <dbReference type="EMBL" id="KAI9913806.1"/>
    </source>
</evidence>